<evidence type="ECO:0000259" key="1">
    <source>
        <dbReference type="PROSITE" id="PS50995"/>
    </source>
</evidence>
<accession>A0ABN3SNX6</accession>
<dbReference type="PANTHER" id="PTHR33164:SF43">
    <property type="entry name" value="HTH-TYPE TRANSCRIPTIONAL REPRESSOR YETL"/>
    <property type="match status" value="1"/>
</dbReference>
<evidence type="ECO:0000313" key="3">
    <source>
        <dbReference type="Proteomes" id="UP001501666"/>
    </source>
</evidence>
<dbReference type="SMART" id="SM00347">
    <property type="entry name" value="HTH_MARR"/>
    <property type="match status" value="1"/>
</dbReference>
<dbReference type="Proteomes" id="UP001501666">
    <property type="component" value="Unassembled WGS sequence"/>
</dbReference>
<comment type="caution">
    <text evidence="2">The sequence shown here is derived from an EMBL/GenBank/DDBJ whole genome shotgun (WGS) entry which is preliminary data.</text>
</comment>
<dbReference type="EMBL" id="BAAATE010000022">
    <property type="protein sequence ID" value="GAA2681671.1"/>
    <property type="molecule type" value="Genomic_DNA"/>
</dbReference>
<dbReference type="PROSITE" id="PS50995">
    <property type="entry name" value="HTH_MARR_2"/>
    <property type="match status" value="1"/>
</dbReference>
<dbReference type="Pfam" id="PF12802">
    <property type="entry name" value="MarR_2"/>
    <property type="match status" value="1"/>
</dbReference>
<sequence length="147" mass="15974">MCVERNLSLNLHVLVARLDRAADRILRAEHNISYSRFLALALVGELGVSTQRALADGLGVTEPSVSRMTAVLATEGLLDVQPDPAGGNRRQLSLTDEGKQVVASLRQEFEERLAALVAHSGVPYAEFAEHTATLLATLDRAERESTR</sequence>
<feature type="domain" description="HTH marR-type" evidence="1">
    <location>
        <begin position="4"/>
        <end position="143"/>
    </location>
</feature>
<dbReference type="PANTHER" id="PTHR33164">
    <property type="entry name" value="TRANSCRIPTIONAL REGULATOR, MARR FAMILY"/>
    <property type="match status" value="1"/>
</dbReference>
<name>A0ABN3SNX6_9ACTN</name>
<dbReference type="InterPro" id="IPR039422">
    <property type="entry name" value="MarR/SlyA-like"/>
</dbReference>
<proteinExistence type="predicted"/>
<organism evidence="2 3">
    <name type="scientific">Nonomuraea recticatena</name>
    <dbReference type="NCBI Taxonomy" id="46178"/>
    <lineage>
        <taxon>Bacteria</taxon>
        <taxon>Bacillati</taxon>
        <taxon>Actinomycetota</taxon>
        <taxon>Actinomycetes</taxon>
        <taxon>Streptosporangiales</taxon>
        <taxon>Streptosporangiaceae</taxon>
        <taxon>Nonomuraea</taxon>
    </lineage>
</organism>
<dbReference type="SUPFAM" id="SSF46785">
    <property type="entry name" value="Winged helix' DNA-binding domain"/>
    <property type="match status" value="1"/>
</dbReference>
<protein>
    <recommendedName>
        <fullName evidence="1">HTH marR-type domain-containing protein</fullName>
    </recommendedName>
</protein>
<dbReference type="Gene3D" id="1.10.10.10">
    <property type="entry name" value="Winged helix-like DNA-binding domain superfamily/Winged helix DNA-binding domain"/>
    <property type="match status" value="1"/>
</dbReference>
<keyword evidence="3" id="KW-1185">Reference proteome</keyword>
<dbReference type="InterPro" id="IPR000835">
    <property type="entry name" value="HTH_MarR-typ"/>
</dbReference>
<dbReference type="InterPro" id="IPR036390">
    <property type="entry name" value="WH_DNA-bd_sf"/>
</dbReference>
<gene>
    <name evidence="2" type="ORF">GCM10010412_066550</name>
</gene>
<evidence type="ECO:0000313" key="2">
    <source>
        <dbReference type="EMBL" id="GAA2681671.1"/>
    </source>
</evidence>
<dbReference type="InterPro" id="IPR036388">
    <property type="entry name" value="WH-like_DNA-bd_sf"/>
</dbReference>
<reference evidence="2 3" key="1">
    <citation type="journal article" date="2019" name="Int. J. Syst. Evol. Microbiol.">
        <title>The Global Catalogue of Microorganisms (GCM) 10K type strain sequencing project: providing services to taxonomists for standard genome sequencing and annotation.</title>
        <authorList>
            <consortium name="The Broad Institute Genomics Platform"/>
            <consortium name="The Broad Institute Genome Sequencing Center for Infectious Disease"/>
            <person name="Wu L."/>
            <person name="Ma J."/>
        </authorList>
    </citation>
    <scope>NUCLEOTIDE SEQUENCE [LARGE SCALE GENOMIC DNA]</scope>
    <source>
        <strain evidence="2 3">JCM 6835</strain>
    </source>
</reference>